<dbReference type="EMBL" id="MU866048">
    <property type="protein sequence ID" value="KAK4441899.1"/>
    <property type="molecule type" value="Genomic_DNA"/>
</dbReference>
<dbReference type="Proteomes" id="UP001321760">
    <property type="component" value="Unassembled WGS sequence"/>
</dbReference>
<reference evidence="1" key="1">
    <citation type="journal article" date="2023" name="Mol. Phylogenet. Evol.">
        <title>Genome-scale phylogeny and comparative genomics of the fungal order Sordariales.</title>
        <authorList>
            <person name="Hensen N."/>
            <person name="Bonometti L."/>
            <person name="Westerberg I."/>
            <person name="Brannstrom I.O."/>
            <person name="Guillou S."/>
            <person name="Cros-Aarteil S."/>
            <person name="Calhoun S."/>
            <person name="Haridas S."/>
            <person name="Kuo A."/>
            <person name="Mondo S."/>
            <person name="Pangilinan J."/>
            <person name="Riley R."/>
            <person name="LaButti K."/>
            <person name="Andreopoulos B."/>
            <person name="Lipzen A."/>
            <person name="Chen C."/>
            <person name="Yan M."/>
            <person name="Daum C."/>
            <person name="Ng V."/>
            <person name="Clum A."/>
            <person name="Steindorff A."/>
            <person name="Ohm R.A."/>
            <person name="Martin F."/>
            <person name="Silar P."/>
            <person name="Natvig D.O."/>
            <person name="Lalanne C."/>
            <person name="Gautier V."/>
            <person name="Ament-Velasquez S.L."/>
            <person name="Kruys A."/>
            <person name="Hutchinson M.I."/>
            <person name="Powell A.J."/>
            <person name="Barry K."/>
            <person name="Miller A.N."/>
            <person name="Grigoriev I.V."/>
            <person name="Debuchy R."/>
            <person name="Gladieux P."/>
            <person name="Hiltunen Thoren M."/>
            <person name="Johannesson H."/>
        </authorList>
    </citation>
    <scope>NUCLEOTIDE SEQUENCE</scope>
    <source>
        <strain evidence="1">PSN243</strain>
    </source>
</reference>
<keyword evidence="2" id="KW-1185">Reference proteome</keyword>
<reference evidence="1" key="2">
    <citation type="submission" date="2023-05" db="EMBL/GenBank/DDBJ databases">
        <authorList>
            <consortium name="Lawrence Berkeley National Laboratory"/>
            <person name="Steindorff A."/>
            <person name="Hensen N."/>
            <person name="Bonometti L."/>
            <person name="Westerberg I."/>
            <person name="Brannstrom I.O."/>
            <person name="Guillou S."/>
            <person name="Cros-Aarteil S."/>
            <person name="Calhoun S."/>
            <person name="Haridas S."/>
            <person name="Kuo A."/>
            <person name="Mondo S."/>
            <person name="Pangilinan J."/>
            <person name="Riley R."/>
            <person name="Labutti K."/>
            <person name="Andreopoulos B."/>
            <person name="Lipzen A."/>
            <person name="Chen C."/>
            <person name="Yanf M."/>
            <person name="Daum C."/>
            <person name="Ng V."/>
            <person name="Clum A."/>
            <person name="Ohm R."/>
            <person name="Martin F."/>
            <person name="Silar P."/>
            <person name="Natvig D."/>
            <person name="Lalanne C."/>
            <person name="Gautier V."/>
            <person name="Ament-Velasquez S.L."/>
            <person name="Kruys A."/>
            <person name="Hutchinson M.I."/>
            <person name="Powell A.J."/>
            <person name="Barry K."/>
            <person name="Miller A.N."/>
            <person name="Grigoriev I.V."/>
            <person name="Debuchy R."/>
            <person name="Gladieux P."/>
            <person name="Thoren M.H."/>
            <person name="Johannesson H."/>
        </authorList>
    </citation>
    <scope>NUCLEOTIDE SEQUENCE</scope>
    <source>
        <strain evidence="1">PSN243</strain>
    </source>
</reference>
<evidence type="ECO:0000313" key="1">
    <source>
        <dbReference type="EMBL" id="KAK4441899.1"/>
    </source>
</evidence>
<comment type="caution">
    <text evidence="1">The sequence shown here is derived from an EMBL/GenBank/DDBJ whole genome shotgun (WGS) entry which is preliminary data.</text>
</comment>
<sequence length="447" mass="50787">MAKDLFTPYISLPPSSVPANTPLIRLKITSPDTHLSTTLPYHIYFTLHYATENPKPCILIFSPFSTFLPGPSAFILLRHLPDGSVERVPIEDVYATGKCIRLTDTYREIGSDLRYRELKPGEKLFVGMEILPEWYHTAVEVGERYSLVWPGAVVGLWTWGGREENKARCLTGKEEGSGCVIPGGSRLEFVVKEEEERWPGREACEVKRGFRAANWEEWMWRIEEMKRKRGPPPPIGVEERVDGAPKLAVRVECPESLSLGSDAAFDVKVTFTYDSDDFSAGRAITLHTYLLDPASQFGMKERDGFRCYRRHTSGDGRDVQWLPWDDDDDDTCFLLVDDADRHIRVSEDKDFVSLRPGESWSTTYRLHWAPSGSNLPDDLKVGDEFRCWFNGLTQLDWWDWGHVDNEHADTVVTAPCFRSRVLAPADNGGRPKLVVPASNTVEFRVVE</sequence>
<organism evidence="1 2">
    <name type="scientific">Podospora aff. communis PSN243</name>
    <dbReference type="NCBI Taxonomy" id="3040156"/>
    <lineage>
        <taxon>Eukaryota</taxon>
        <taxon>Fungi</taxon>
        <taxon>Dikarya</taxon>
        <taxon>Ascomycota</taxon>
        <taxon>Pezizomycotina</taxon>
        <taxon>Sordariomycetes</taxon>
        <taxon>Sordariomycetidae</taxon>
        <taxon>Sordariales</taxon>
        <taxon>Podosporaceae</taxon>
        <taxon>Podospora</taxon>
    </lineage>
</organism>
<proteinExistence type="predicted"/>
<accession>A0AAV9FYK7</accession>
<gene>
    <name evidence="1" type="ORF">QBC34DRAFT_42917</name>
</gene>
<evidence type="ECO:0000313" key="2">
    <source>
        <dbReference type="Proteomes" id="UP001321760"/>
    </source>
</evidence>
<name>A0AAV9FYK7_9PEZI</name>
<protein>
    <submittedName>
        <fullName evidence="1">Uncharacterized protein</fullName>
    </submittedName>
</protein>
<dbReference type="AlphaFoldDB" id="A0AAV9FYK7"/>